<accession>A0A2X0YMI7</accession>
<evidence type="ECO:0000256" key="9">
    <source>
        <dbReference type="SAM" id="Phobius"/>
    </source>
</evidence>
<comment type="subcellular location">
    <subcellularLocation>
        <location evidence="1">Cell inner membrane</location>
        <topology evidence="1">Multi-pass membrane protein</topology>
    </subcellularLocation>
</comment>
<evidence type="ECO:0000259" key="10">
    <source>
        <dbReference type="Pfam" id="PF04290"/>
    </source>
</evidence>
<evidence type="ECO:0000256" key="8">
    <source>
        <dbReference type="ARBA" id="ARBA00038436"/>
    </source>
</evidence>
<dbReference type="PANTHER" id="PTHR35011">
    <property type="entry name" value="2,3-DIKETO-L-GULONATE TRAP TRANSPORTER SMALL PERMEASE PROTEIN YIAM"/>
    <property type="match status" value="1"/>
</dbReference>
<organism evidence="11 12">
    <name type="scientific">Lysinibacillus capsici</name>
    <dbReference type="NCBI Taxonomy" id="2115968"/>
    <lineage>
        <taxon>Bacteria</taxon>
        <taxon>Bacillati</taxon>
        <taxon>Bacillota</taxon>
        <taxon>Bacilli</taxon>
        <taxon>Bacillales</taxon>
        <taxon>Bacillaceae</taxon>
        <taxon>Lysinibacillus</taxon>
    </lineage>
</organism>
<dbReference type="InterPro" id="IPR055348">
    <property type="entry name" value="DctQ"/>
</dbReference>
<evidence type="ECO:0000256" key="2">
    <source>
        <dbReference type="ARBA" id="ARBA00022448"/>
    </source>
</evidence>
<evidence type="ECO:0000256" key="1">
    <source>
        <dbReference type="ARBA" id="ARBA00004429"/>
    </source>
</evidence>
<gene>
    <name evidence="11" type="ORF">NCTC7582_00550</name>
</gene>
<dbReference type="EMBL" id="UAQE01000001">
    <property type="protein sequence ID" value="SPT96497.1"/>
    <property type="molecule type" value="Genomic_DNA"/>
</dbReference>
<evidence type="ECO:0000256" key="7">
    <source>
        <dbReference type="ARBA" id="ARBA00023136"/>
    </source>
</evidence>
<evidence type="ECO:0000313" key="12">
    <source>
        <dbReference type="Proteomes" id="UP000251431"/>
    </source>
</evidence>
<feature type="transmembrane region" description="Helical" evidence="9">
    <location>
        <begin position="7"/>
        <end position="28"/>
    </location>
</feature>
<reference evidence="11 12" key="1">
    <citation type="submission" date="2018-06" db="EMBL/GenBank/DDBJ databases">
        <authorList>
            <consortium name="Pathogen Informatics"/>
            <person name="Doyle S."/>
        </authorList>
    </citation>
    <scope>NUCLEOTIDE SEQUENCE [LARGE SCALE GENOMIC DNA]</scope>
    <source>
        <strain evidence="11 12">NCTC7582</strain>
    </source>
</reference>
<comment type="similarity">
    <text evidence="8">Belongs to the TRAP transporter small permease family.</text>
</comment>
<proteinExistence type="inferred from homology"/>
<feature type="domain" description="Tripartite ATP-independent periplasmic transporters DctQ component" evidence="10">
    <location>
        <begin position="19"/>
        <end position="148"/>
    </location>
</feature>
<dbReference type="PANTHER" id="PTHR35011:SF2">
    <property type="entry name" value="2,3-DIKETO-L-GULONATE TRAP TRANSPORTER SMALL PERMEASE PROTEIN YIAM"/>
    <property type="match status" value="1"/>
</dbReference>
<keyword evidence="7 9" id="KW-0472">Membrane</keyword>
<feature type="transmembrane region" description="Helical" evidence="9">
    <location>
        <begin position="82"/>
        <end position="103"/>
    </location>
</feature>
<protein>
    <submittedName>
        <fullName evidence="11">C4-dicarboxylate transport system permease small protein</fullName>
    </submittedName>
</protein>
<evidence type="ECO:0000313" key="11">
    <source>
        <dbReference type="EMBL" id="SPT96497.1"/>
    </source>
</evidence>
<name>A0A2X0YMI7_9BACI</name>
<keyword evidence="3" id="KW-1003">Cell membrane</keyword>
<dbReference type="GO" id="GO:0022857">
    <property type="term" value="F:transmembrane transporter activity"/>
    <property type="evidence" value="ECO:0007669"/>
    <property type="project" value="TreeGrafter"/>
</dbReference>
<sequence length="165" mass="18103">MKFLDYFEEIILSVTFAAITFITFVNIVSRNLVNLSLSFTEEITVNLLVLLTFVGTALGVRRYAHLGFTLLFDKGNKLTKKAIVIISSVASGVLFAVLLYYGIDMVLFQMEINQTTPALGMPQWILSSALPLGALLCLIRTVQAMVEEYKAVSNEGNGAEGDELA</sequence>
<dbReference type="Pfam" id="PF04290">
    <property type="entry name" value="DctQ"/>
    <property type="match status" value="1"/>
</dbReference>
<evidence type="ECO:0000256" key="6">
    <source>
        <dbReference type="ARBA" id="ARBA00022989"/>
    </source>
</evidence>
<keyword evidence="2" id="KW-0813">Transport</keyword>
<dbReference type="InterPro" id="IPR007387">
    <property type="entry name" value="TRAP_DctQ"/>
</dbReference>
<feature type="transmembrane region" description="Helical" evidence="9">
    <location>
        <begin position="123"/>
        <end position="142"/>
    </location>
</feature>
<evidence type="ECO:0000256" key="3">
    <source>
        <dbReference type="ARBA" id="ARBA00022475"/>
    </source>
</evidence>
<dbReference type="AlphaFoldDB" id="A0A2X0YMI7"/>
<keyword evidence="6 9" id="KW-1133">Transmembrane helix</keyword>
<keyword evidence="4" id="KW-0997">Cell inner membrane</keyword>
<evidence type="ECO:0000256" key="4">
    <source>
        <dbReference type="ARBA" id="ARBA00022519"/>
    </source>
</evidence>
<dbReference type="Proteomes" id="UP000251431">
    <property type="component" value="Unassembled WGS sequence"/>
</dbReference>
<dbReference type="GO" id="GO:0005886">
    <property type="term" value="C:plasma membrane"/>
    <property type="evidence" value="ECO:0007669"/>
    <property type="project" value="UniProtKB-SubCell"/>
</dbReference>
<dbReference type="GeneID" id="74906820"/>
<keyword evidence="5 9" id="KW-0812">Transmembrane</keyword>
<feature type="transmembrane region" description="Helical" evidence="9">
    <location>
        <begin position="43"/>
        <end position="61"/>
    </location>
</feature>
<dbReference type="RefSeq" id="WP_112116600.1">
    <property type="nucleotide sequence ID" value="NZ_CP084108.1"/>
</dbReference>
<evidence type="ECO:0000256" key="5">
    <source>
        <dbReference type="ARBA" id="ARBA00022692"/>
    </source>
</evidence>
<dbReference type="GO" id="GO:0015740">
    <property type="term" value="P:C4-dicarboxylate transport"/>
    <property type="evidence" value="ECO:0007669"/>
    <property type="project" value="TreeGrafter"/>
</dbReference>